<dbReference type="AlphaFoldDB" id="A0A3N4IM38"/>
<proteinExistence type="predicted"/>
<gene>
    <name evidence="1" type="ORF">BJ508DRAFT_321342</name>
</gene>
<evidence type="ECO:0000313" key="2">
    <source>
        <dbReference type="Proteomes" id="UP000275078"/>
    </source>
</evidence>
<name>A0A3N4IM38_ASCIM</name>
<evidence type="ECO:0000313" key="1">
    <source>
        <dbReference type="EMBL" id="RPA86756.1"/>
    </source>
</evidence>
<protein>
    <submittedName>
        <fullName evidence="1">Uncharacterized protein</fullName>
    </submittedName>
</protein>
<reference evidence="1 2" key="1">
    <citation type="journal article" date="2018" name="Nat. Ecol. Evol.">
        <title>Pezizomycetes genomes reveal the molecular basis of ectomycorrhizal truffle lifestyle.</title>
        <authorList>
            <person name="Murat C."/>
            <person name="Payen T."/>
            <person name="Noel B."/>
            <person name="Kuo A."/>
            <person name="Morin E."/>
            <person name="Chen J."/>
            <person name="Kohler A."/>
            <person name="Krizsan K."/>
            <person name="Balestrini R."/>
            <person name="Da Silva C."/>
            <person name="Montanini B."/>
            <person name="Hainaut M."/>
            <person name="Levati E."/>
            <person name="Barry K.W."/>
            <person name="Belfiori B."/>
            <person name="Cichocki N."/>
            <person name="Clum A."/>
            <person name="Dockter R.B."/>
            <person name="Fauchery L."/>
            <person name="Guy J."/>
            <person name="Iotti M."/>
            <person name="Le Tacon F."/>
            <person name="Lindquist E.A."/>
            <person name="Lipzen A."/>
            <person name="Malagnac F."/>
            <person name="Mello A."/>
            <person name="Molinier V."/>
            <person name="Miyauchi S."/>
            <person name="Poulain J."/>
            <person name="Riccioni C."/>
            <person name="Rubini A."/>
            <person name="Sitrit Y."/>
            <person name="Splivallo R."/>
            <person name="Traeger S."/>
            <person name="Wang M."/>
            <person name="Zifcakova L."/>
            <person name="Wipf D."/>
            <person name="Zambonelli A."/>
            <person name="Paolocci F."/>
            <person name="Nowrousian M."/>
            <person name="Ottonello S."/>
            <person name="Baldrian P."/>
            <person name="Spatafora J.W."/>
            <person name="Henrissat B."/>
            <person name="Nagy L.G."/>
            <person name="Aury J.M."/>
            <person name="Wincker P."/>
            <person name="Grigoriev I.V."/>
            <person name="Bonfante P."/>
            <person name="Martin F.M."/>
        </authorList>
    </citation>
    <scope>NUCLEOTIDE SEQUENCE [LARGE SCALE GENOMIC DNA]</scope>
    <source>
        <strain evidence="1 2">RN42</strain>
    </source>
</reference>
<organism evidence="1 2">
    <name type="scientific">Ascobolus immersus RN42</name>
    <dbReference type="NCBI Taxonomy" id="1160509"/>
    <lineage>
        <taxon>Eukaryota</taxon>
        <taxon>Fungi</taxon>
        <taxon>Dikarya</taxon>
        <taxon>Ascomycota</taxon>
        <taxon>Pezizomycotina</taxon>
        <taxon>Pezizomycetes</taxon>
        <taxon>Pezizales</taxon>
        <taxon>Ascobolaceae</taxon>
        <taxon>Ascobolus</taxon>
    </lineage>
</organism>
<sequence>MSKKAMWAMWLRPSLCYLRKISRSMEMLANFSTRDTEDMTWFDALLPVGFSSTTSPLVVDEVTEEVLREERTGDWPHFSAILDFGGRKNLYPDTEKMEEPSTSAHIYYYAEYNDAKGRYDDFGPTELAGRLAYINLVQSRPKSAAVEARKAALLATSKVRCTELFTSKGYYLDENEKCRLL</sequence>
<accession>A0A3N4IM38</accession>
<dbReference type="EMBL" id="ML119648">
    <property type="protein sequence ID" value="RPA86756.1"/>
    <property type="molecule type" value="Genomic_DNA"/>
</dbReference>
<dbReference type="Proteomes" id="UP000275078">
    <property type="component" value="Unassembled WGS sequence"/>
</dbReference>
<keyword evidence="2" id="KW-1185">Reference proteome</keyword>